<dbReference type="GO" id="GO:0000175">
    <property type="term" value="F:3'-5'-RNA exonuclease activity"/>
    <property type="evidence" value="ECO:0007669"/>
    <property type="project" value="TreeGrafter"/>
</dbReference>
<protein>
    <recommendedName>
        <fullName evidence="1">RNB domain-containing protein</fullName>
    </recommendedName>
</protein>
<dbReference type="Pfam" id="PF00773">
    <property type="entry name" value="RNB"/>
    <property type="match status" value="1"/>
</dbReference>
<dbReference type="PANTHER" id="PTHR23355:SF9">
    <property type="entry name" value="DIS3-LIKE EXONUCLEASE 2"/>
    <property type="match status" value="1"/>
</dbReference>
<dbReference type="InterPro" id="IPR012340">
    <property type="entry name" value="NA-bd_OB-fold"/>
</dbReference>
<dbReference type="GO" id="GO:0006402">
    <property type="term" value="P:mRNA catabolic process"/>
    <property type="evidence" value="ECO:0007669"/>
    <property type="project" value="TreeGrafter"/>
</dbReference>
<dbReference type="Pfam" id="PF17849">
    <property type="entry name" value="OB_Dis3"/>
    <property type="match status" value="1"/>
</dbReference>
<organism evidence="2">
    <name type="scientific">viral metagenome</name>
    <dbReference type="NCBI Taxonomy" id="1070528"/>
    <lineage>
        <taxon>unclassified sequences</taxon>
        <taxon>metagenomes</taxon>
        <taxon>organismal metagenomes</taxon>
    </lineage>
</organism>
<dbReference type="SUPFAM" id="SSF50249">
    <property type="entry name" value="Nucleic acid-binding proteins"/>
    <property type="match status" value="1"/>
</dbReference>
<dbReference type="AlphaFoldDB" id="A0A6C0B716"/>
<dbReference type="SMART" id="SM00955">
    <property type="entry name" value="RNB"/>
    <property type="match status" value="1"/>
</dbReference>
<dbReference type="InterPro" id="IPR050180">
    <property type="entry name" value="RNR_Ribonuclease"/>
</dbReference>
<evidence type="ECO:0000259" key="1">
    <source>
        <dbReference type="SMART" id="SM00955"/>
    </source>
</evidence>
<feature type="domain" description="RNB" evidence="1">
    <location>
        <begin position="199"/>
        <end position="453"/>
    </location>
</feature>
<dbReference type="InterPro" id="IPR001900">
    <property type="entry name" value="RNase_II/R"/>
</dbReference>
<accession>A0A6C0B716</accession>
<dbReference type="InterPro" id="IPR041505">
    <property type="entry name" value="Dis3_CSD2"/>
</dbReference>
<name>A0A6C0B716_9ZZZZ</name>
<proteinExistence type="predicted"/>
<evidence type="ECO:0000313" key="2">
    <source>
        <dbReference type="EMBL" id="QHS87842.1"/>
    </source>
</evidence>
<dbReference type="EMBL" id="MN739088">
    <property type="protein sequence ID" value="QHS87842.1"/>
    <property type="molecule type" value="Genomic_DNA"/>
</dbReference>
<dbReference type="PANTHER" id="PTHR23355">
    <property type="entry name" value="RIBONUCLEASE"/>
    <property type="match status" value="1"/>
</dbReference>
<reference evidence="2" key="1">
    <citation type="journal article" date="2020" name="Nature">
        <title>Giant virus diversity and host interactions through global metagenomics.</title>
        <authorList>
            <person name="Schulz F."/>
            <person name="Roux S."/>
            <person name="Paez-Espino D."/>
            <person name="Jungbluth S."/>
            <person name="Walsh D.A."/>
            <person name="Denef V.J."/>
            <person name="McMahon K.D."/>
            <person name="Konstantinidis K.T."/>
            <person name="Eloe-Fadrosh E.A."/>
            <person name="Kyrpides N.C."/>
            <person name="Woyke T."/>
        </authorList>
    </citation>
    <scope>NUCLEOTIDE SEQUENCE</scope>
    <source>
        <strain evidence="2">GVMAG-M-3300010158-13</strain>
    </source>
</reference>
<dbReference type="GO" id="GO:0003723">
    <property type="term" value="F:RNA binding"/>
    <property type="evidence" value="ECO:0007669"/>
    <property type="project" value="InterPro"/>
</dbReference>
<sequence>MKEIKILISDNKYTSWDFHCHETNVVLTIDEFPELGVINPVTDKLFSRDVLVLENGSFKVIKSYVKSAISMPGVLMLENNKTFGRTANKKRLLYKCIPDDKHVPPFLIPYDVKVGFSKVQKNKYVVFRFDSWTDKHPYGLLTETLGDVDNLEVFYEYQLYCKSLHVSLTDFTNKTRQELNKKTTDEYVNQILRNPLFKIEDRRDRYVFTIDPRNSSDYDDGYSIQKLDNGEYKISIYIANVYLWLETLGLWDSFSKRVATIYLPDRRRPMLPTILSDTLCSLQKKQPRFAFAMDFVVGTDGPRDVQYGNVLIEVARNYYYEESELQHNNSYLLLLEVSKKMNINVVDSHDVISHWMVFMNSYTAEKLYNNNMGVFRSVTYVNPVVNTINGIDEDTVRVIQSWNNTIGQYVAFDGKNTMKHDFMKTSSYVHITSPIRRLVDLLNQIILFGGISLVSEVSAGAQKFLNTWLGELDYLNASMRSIRKVQTDCALLDRCFHDPEIMDKEYTGVVFDKMIRDNFVVSYMVYLKELKMLSRINIIVEIDNFSSHKFKLFLFQNEEKTKKKIRLQLSDN</sequence>